<organism evidence="3">
    <name type="scientific">Pseudictyota dubia</name>
    <dbReference type="NCBI Taxonomy" id="2749911"/>
    <lineage>
        <taxon>Eukaryota</taxon>
        <taxon>Sar</taxon>
        <taxon>Stramenopiles</taxon>
        <taxon>Ochrophyta</taxon>
        <taxon>Bacillariophyta</taxon>
        <taxon>Mediophyceae</taxon>
        <taxon>Biddulphiophycidae</taxon>
        <taxon>Eupodiscales</taxon>
        <taxon>Odontellaceae</taxon>
        <taxon>Pseudictyota</taxon>
    </lineage>
</organism>
<dbReference type="InterPro" id="IPR023210">
    <property type="entry name" value="NADP_OxRdtase_dom"/>
</dbReference>
<keyword evidence="1" id="KW-0560">Oxidoreductase</keyword>
<dbReference type="InterPro" id="IPR036812">
    <property type="entry name" value="NAD(P)_OxRdtase_dom_sf"/>
</dbReference>
<evidence type="ECO:0000259" key="2">
    <source>
        <dbReference type="Pfam" id="PF00248"/>
    </source>
</evidence>
<feature type="domain" description="NADP-dependent oxidoreductase" evidence="2">
    <location>
        <begin position="20"/>
        <end position="309"/>
    </location>
</feature>
<reference evidence="3" key="1">
    <citation type="submission" date="2021-01" db="EMBL/GenBank/DDBJ databases">
        <authorList>
            <person name="Corre E."/>
            <person name="Pelletier E."/>
            <person name="Niang G."/>
            <person name="Scheremetjew M."/>
            <person name="Finn R."/>
            <person name="Kale V."/>
            <person name="Holt S."/>
            <person name="Cochrane G."/>
            <person name="Meng A."/>
            <person name="Brown T."/>
            <person name="Cohen L."/>
        </authorList>
    </citation>
    <scope>NUCLEOTIDE SEQUENCE</scope>
    <source>
        <strain evidence="3">CCMP147</strain>
    </source>
</reference>
<protein>
    <recommendedName>
        <fullName evidence="2">NADP-dependent oxidoreductase domain-containing protein</fullName>
    </recommendedName>
</protein>
<dbReference type="PANTHER" id="PTHR43625:SF5">
    <property type="entry name" value="PYRIDOXAL REDUCTASE, CHLOROPLASTIC"/>
    <property type="match status" value="1"/>
</dbReference>
<dbReference type="Gene3D" id="3.20.20.100">
    <property type="entry name" value="NADP-dependent oxidoreductase domain"/>
    <property type="match status" value="1"/>
</dbReference>
<dbReference type="EMBL" id="HBED01024528">
    <property type="protein sequence ID" value="CAD8313382.1"/>
    <property type="molecule type" value="Transcribed_RNA"/>
</dbReference>
<accession>A0A7R9W3I1</accession>
<dbReference type="PROSITE" id="PS51257">
    <property type="entry name" value="PROKAR_LIPOPROTEIN"/>
    <property type="match status" value="1"/>
</dbReference>
<dbReference type="PRINTS" id="PR00069">
    <property type="entry name" value="ALDKETRDTASE"/>
</dbReference>
<dbReference type="SUPFAM" id="SSF51430">
    <property type="entry name" value="NAD(P)-linked oxidoreductase"/>
    <property type="match status" value="1"/>
</dbReference>
<name>A0A7R9W3I1_9STRA</name>
<evidence type="ECO:0000256" key="1">
    <source>
        <dbReference type="ARBA" id="ARBA00023002"/>
    </source>
</evidence>
<sequence>MKLFASFAKTNTAVHPNSGLGFGCMGITSFYGDALSDKDAMALLQTVYDSGVRHFDTAEAYVNPDPEKHNEKVLGKFLNTVPRDSYSIATKYWPGQDAVHDYETVKAHLTQSLERLGLSHVDLYYSHRVTSLEAGIAFAKAATKLKEEGLIKAVGLSEVNGAWLKQIHTQGGPIDAVQQEWSILTRTLEEELVPVCKELDVCVVAYSPLSRNLLVQKLEAAPADWRKDLPRYQAMEQNKKLADQVHDLAHKSNSTPAQLCLAWLFQKATEFGVSVVPIPGTTKPERATGNAKATDVKISADDMKVLDAMASQVVGARYQEGFMGNGMTIESQTTK</sequence>
<dbReference type="GO" id="GO:0005737">
    <property type="term" value="C:cytoplasm"/>
    <property type="evidence" value="ECO:0007669"/>
    <property type="project" value="TreeGrafter"/>
</dbReference>
<evidence type="ECO:0000313" key="3">
    <source>
        <dbReference type="EMBL" id="CAD8313382.1"/>
    </source>
</evidence>
<dbReference type="InterPro" id="IPR020471">
    <property type="entry name" value="AKR"/>
</dbReference>
<dbReference type="PANTHER" id="PTHR43625">
    <property type="entry name" value="AFLATOXIN B1 ALDEHYDE REDUCTASE"/>
    <property type="match status" value="1"/>
</dbReference>
<dbReference type="GO" id="GO:0016491">
    <property type="term" value="F:oxidoreductase activity"/>
    <property type="evidence" value="ECO:0007669"/>
    <property type="project" value="UniProtKB-KW"/>
</dbReference>
<gene>
    <name evidence="3" type="ORF">TDUB1175_LOCUS12171</name>
</gene>
<proteinExistence type="predicted"/>
<dbReference type="InterPro" id="IPR050791">
    <property type="entry name" value="Aldo-Keto_reductase"/>
</dbReference>
<dbReference type="Pfam" id="PF00248">
    <property type="entry name" value="Aldo_ket_red"/>
    <property type="match status" value="1"/>
</dbReference>
<dbReference type="AlphaFoldDB" id="A0A7R9W3I1"/>